<dbReference type="AlphaFoldDB" id="A0A0G0PB67"/>
<evidence type="ECO:0000256" key="1">
    <source>
        <dbReference type="SAM" id="Phobius"/>
    </source>
</evidence>
<keyword evidence="1" id="KW-1133">Transmembrane helix</keyword>
<name>A0A0G0PB67_9BACT</name>
<organism evidence="2 3">
    <name type="scientific">Candidatus Yanofskybacteria bacterium GW2011_GWD2_39_48</name>
    <dbReference type="NCBI Taxonomy" id="1619031"/>
    <lineage>
        <taxon>Bacteria</taxon>
        <taxon>Candidatus Yanofskyibacteriota</taxon>
    </lineage>
</organism>
<dbReference type="Proteomes" id="UP000034764">
    <property type="component" value="Unassembled WGS sequence"/>
</dbReference>
<sequence>MESMDSRRTKQLIISAIFLLVFTVIGYGIYSFVTPNPTCFDGVKNGKEEGVDCGTIAGCAVCSPEVLPVSIQWQKLLSSGTSEYDFVALVNNPNTIYGASRIDYEISATGMTQPIKSFFYIAPGQTKYVIHPSIKGGGLTDVNLKITQADWLGIKNLSSENINLEIKKKDYTIINSGGIYSQVEGTVLNNSNFDLSKVDIGVLLFDEDDNVIAVGRTNILTLPSNNERYYKVFWPTQLDGDVSKVDVEATTNIFDNYNFLKIHGTEEQFQKLY</sequence>
<dbReference type="NCBIfam" id="NF038353">
    <property type="entry name" value="FxLYD_dom"/>
    <property type="match status" value="1"/>
</dbReference>
<evidence type="ECO:0000313" key="3">
    <source>
        <dbReference type="Proteomes" id="UP000034764"/>
    </source>
</evidence>
<feature type="transmembrane region" description="Helical" evidence="1">
    <location>
        <begin position="12"/>
        <end position="33"/>
    </location>
</feature>
<reference evidence="2 3" key="1">
    <citation type="journal article" date="2015" name="Nature">
        <title>rRNA introns, odd ribosomes, and small enigmatic genomes across a large radiation of phyla.</title>
        <authorList>
            <person name="Brown C.T."/>
            <person name="Hug L.A."/>
            <person name="Thomas B.C."/>
            <person name="Sharon I."/>
            <person name="Castelle C.J."/>
            <person name="Singh A."/>
            <person name="Wilkins M.J."/>
            <person name="Williams K.H."/>
            <person name="Banfield J.F."/>
        </authorList>
    </citation>
    <scope>NUCLEOTIDE SEQUENCE [LARGE SCALE GENOMIC DNA]</scope>
</reference>
<proteinExistence type="predicted"/>
<keyword evidence="1" id="KW-0812">Transmembrane</keyword>
<evidence type="ECO:0008006" key="4">
    <source>
        <dbReference type="Google" id="ProtNLM"/>
    </source>
</evidence>
<comment type="caution">
    <text evidence="2">The sequence shown here is derived from an EMBL/GenBank/DDBJ whole genome shotgun (WGS) entry which is preliminary data.</text>
</comment>
<evidence type="ECO:0000313" key="2">
    <source>
        <dbReference type="EMBL" id="KKR22366.1"/>
    </source>
</evidence>
<keyword evidence="1" id="KW-0472">Membrane</keyword>
<gene>
    <name evidence="2" type="ORF">UT53_C0042G0007</name>
</gene>
<dbReference type="EMBL" id="LBXD01000042">
    <property type="protein sequence ID" value="KKR22366.1"/>
    <property type="molecule type" value="Genomic_DNA"/>
</dbReference>
<dbReference type="InterPro" id="IPR047676">
    <property type="entry name" value="FxLYD_dom"/>
</dbReference>
<protein>
    <recommendedName>
        <fullName evidence="4">Glucose/sorbosone dehydrogenase</fullName>
    </recommendedName>
</protein>
<accession>A0A0G0PB67</accession>